<protein>
    <submittedName>
        <fullName evidence="9">Glycosyltransferase</fullName>
    </submittedName>
</protein>
<dbReference type="AlphaFoldDB" id="A0A2N6KLD9"/>
<sequence length="623" mass="69646">MAAPAYPRWFHPCLLLVWLLIGMGLRLTNLTAKPPWTDEFSTLVFSLGNSFLPVPLNQPIAIDVLLQPLQPQSGATIQDVLTHLFSESNHPPLYFVLTHLWLKLFPTQADLVSLWGARSLAAIFGAISIPAIYGLSWLAFRSRLVSHLAAAFMAISPYGIFLAQEARHYTLAILWVIASLACLVVATHHIQKRTQLPIWLVLAWIGINALGIATHYFFALTLVTEAVVLIFLACQQWRPKNRSPQTQITNKDYIRNIPPSLLPYGKPFGWFPPGRYANAVAHGGNPQDRAVSPLARLHPTSLFSPPWKRIYAVAIGTLIAGIVWIPAFLHNAYGDKLTNWIQGDRIGIAWISPIFQAMAAWITMISLLPVESPQIPVVIASGLVMIIFFIWAIPILFNGFRTQLEKPQSRMITQVFAGVVVAAIALFFCFTYFLGIDLTRGARYNFVYFPAVVVLIGASLAISWNTLQEKIVRWGVTGKMSVIIIWVMGFLSAITVVCNLGYQKYYRPDLFVELMQNTSKVPVLIATTQKTHVQIGEMMGVAREFKFHNSHSLSAKFLLAHKDKKTNASNTLQNALKTLPRPLDLWLVNFHAAEPEAIKNCVSDTQTLPPVNGYKYKIYHCNS</sequence>
<keyword evidence="6 8" id="KW-1133">Transmembrane helix</keyword>
<feature type="transmembrane region" description="Helical" evidence="8">
    <location>
        <begin position="310"/>
        <end position="329"/>
    </location>
</feature>
<proteinExistence type="predicted"/>
<dbReference type="GO" id="GO:0005886">
    <property type="term" value="C:plasma membrane"/>
    <property type="evidence" value="ECO:0007669"/>
    <property type="project" value="UniProtKB-SubCell"/>
</dbReference>
<feature type="transmembrane region" description="Helical" evidence="8">
    <location>
        <begin position="144"/>
        <end position="163"/>
    </location>
</feature>
<dbReference type="GO" id="GO:0009103">
    <property type="term" value="P:lipopolysaccharide biosynthetic process"/>
    <property type="evidence" value="ECO:0007669"/>
    <property type="project" value="UniProtKB-ARBA"/>
</dbReference>
<keyword evidence="4 9" id="KW-0808">Transferase</keyword>
<organism evidence="9 10">
    <name type="scientific">Fischerella thermalis CCMEE 5268</name>
    <dbReference type="NCBI Taxonomy" id="2019662"/>
    <lineage>
        <taxon>Bacteria</taxon>
        <taxon>Bacillati</taxon>
        <taxon>Cyanobacteriota</taxon>
        <taxon>Cyanophyceae</taxon>
        <taxon>Nostocales</taxon>
        <taxon>Hapalosiphonaceae</taxon>
        <taxon>Fischerella</taxon>
    </lineage>
</organism>
<dbReference type="PANTHER" id="PTHR33908">
    <property type="entry name" value="MANNOSYLTRANSFERASE YKCB-RELATED"/>
    <property type="match status" value="1"/>
</dbReference>
<feature type="transmembrane region" description="Helical" evidence="8">
    <location>
        <begin position="483"/>
        <end position="502"/>
    </location>
</feature>
<feature type="transmembrane region" description="Helical" evidence="8">
    <location>
        <begin position="377"/>
        <end position="400"/>
    </location>
</feature>
<comment type="subcellular location">
    <subcellularLocation>
        <location evidence="1">Cell membrane</location>
        <topology evidence="1">Multi-pass membrane protein</topology>
    </subcellularLocation>
</comment>
<feature type="transmembrane region" description="Helical" evidence="8">
    <location>
        <begin position="349"/>
        <end position="370"/>
    </location>
</feature>
<dbReference type="GO" id="GO:0016763">
    <property type="term" value="F:pentosyltransferase activity"/>
    <property type="evidence" value="ECO:0007669"/>
    <property type="project" value="TreeGrafter"/>
</dbReference>
<gene>
    <name evidence="9" type="ORF">CEN50_02455</name>
</gene>
<reference evidence="9 10" key="1">
    <citation type="submission" date="2017-07" db="EMBL/GenBank/DDBJ databases">
        <title>Genomes of Fischerella (Mastigocladus) sp. strains.</title>
        <authorList>
            <person name="Miller S.R."/>
        </authorList>
    </citation>
    <scope>NUCLEOTIDE SEQUENCE [LARGE SCALE GENOMIC DNA]</scope>
    <source>
        <strain evidence="9 10">CCMEE 5268</strain>
    </source>
</reference>
<evidence type="ECO:0000256" key="7">
    <source>
        <dbReference type="ARBA" id="ARBA00023136"/>
    </source>
</evidence>
<keyword evidence="5 8" id="KW-0812">Transmembrane</keyword>
<evidence type="ECO:0000256" key="8">
    <source>
        <dbReference type="SAM" id="Phobius"/>
    </source>
</evidence>
<dbReference type="PANTHER" id="PTHR33908:SF11">
    <property type="entry name" value="MEMBRANE PROTEIN"/>
    <property type="match status" value="1"/>
</dbReference>
<feature type="transmembrane region" description="Helical" evidence="8">
    <location>
        <begin position="112"/>
        <end position="132"/>
    </location>
</feature>
<comment type="caution">
    <text evidence="9">The sequence shown here is derived from an EMBL/GenBank/DDBJ whole genome shotgun (WGS) entry which is preliminary data.</text>
</comment>
<evidence type="ECO:0000313" key="10">
    <source>
        <dbReference type="Proteomes" id="UP000235025"/>
    </source>
</evidence>
<evidence type="ECO:0000313" key="9">
    <source>
        <dbReference type="EMBL" id="PMB00633.1"/>
    </source>
</evidence>
<evidence type="ECO:0000256" key="4">
    <source>
        <dbReference type="ARBA" id="ARBA00022679"/>
    </source>
</evidence>
<dbReference type="RefSeq" id="WP_102171303.1">
    <property type="nucleotide sequence ID" value="NZ_NMQA01000026.1"/>
</dbReference>
<dbReference type="Proteomes" id="UP000235025">
    <property type="component" value="Unassembled WGS sequence"/>
</dbReference>
<evidence type="ECO:0000256" key="3">
    <source>
        <dbReference type="ARBA" id="ARBA00022676"/>
    </source>
</evidence>
<feature type="transmembrane region" description="Helical" evidence="8">
    <location>
        <begin position="446"/>
        <end position="463"/>
    </location>
</feature>
<evidence type="ECO:0000256" key="1">
    <source>
        <dbReference type="ARBA" id="ARBA00004651"/>
    </source>
</evidence>
<keyword evidence="3" id="KW-0328">Glycosyltransferase</keyword>
<feature type="transmembrane region" description="Helical" evidence="8">
    <location>
        <begin position="169"/>
        <end position="187"/>
    </location>
</feature>
<feature type="transmembrane region" description="Helical" evidence="8">
    <location>
        <begin position="412"/>
        <end position="434"/>
    </location>
</feature>
<accession>A0A2N6KLD9</accession>
<evidence type="ECO:0000256" key="5">
    <source>
        <dbReference type="ARBA" id="ARBA00022692"/>
    </source>
</evidence>
<evidence type="ECO:0000256" key="6">
    <source>
        <dbReference type="ARBA" id="ARBA00022989"/>
    </source>
</evidence>
<dbReference type="EMBL" id="NMQA01000026">
    <property type="protein sequence ID" value="PMB00633.1"/>
    <property type="molecule type" value="Genomic_DNA"/>
</dbReference>
<keyword evidence="7 8" id="KW-0472">Membrane</keyword>
<keyword evidence="2" id="KW-1003">Cell membrane</keyword>
<dbReference type="InterPro" id="IPR050297">
    <property type="entry name" value="LipidA_mod_glycosyltrf_83"/>
</dbReference>
<name>A0A2N6KLD9_9CYAN</name>
<feature type="transmembrane region" description="Helical" evidence="8">
    <location>
        <begin position="194"/>
        <end position="210"/>
    </location>
</feature>
<evidence type="ECO:0000256" key="2">
    <source>
        <dbReference type="ARBA" id="ARBA00022475"/>
    </source>
</evidence>